<dbReference type="InterPro" id="IPR052055">
    <property type="entry name" value="Hepadnavirus_pol/RT"/>
</dbReference>
<comment type="caution">
    <text evidence="2">The sequence shown here is derived from an EMBL/GenBank/DDBJ whole genome shotgun (WGS) entry which is preliminary data.</text>
</comment>
<keyword evidence="3" id="KW-1185">Reference proteome</keyword>
<sequence length="517" mass="58200">MLPKNHKPALESLNALKLSIRQGQDDGTYLVVDLDVATRWGDIRFSPFGCVPEKDADPRIEARLIHDLSSPPLHSTNALSNQGELPDVQFCVIHIIVTSIETLHRQYPDLTIKMLKGDVRSAFRHIMLGSQISRWVAGSIRENNVTIINLALPFGWTGSPGYYGVVGRAISHLVERESPSTMNPSCAGDEVCFGFEYVDDHVQIEVDRENRLELAETTLRLAMMALLGPRAINETKFSLWTTQLVVLGLEWDTIARTVSMPVEKISKARLRICKLLQSGNATRHQISKLLGSLRHVCSSVRSAKPFYQRIMSQWRTLPLHGRTLLSNGNYFLLRRSEYLAIDGKRHRYCLQVHDLQVVDANERPTLDIKFEISVQIRLRGSKNDQYVEEAIRSLGKATEPPLCPVFAAILLLQHDQYIGLTHDDPVCLLTKNHMVSAKLMTKLLRLLAHHTDQSTAAFSTHSLRVGGATALMEGGVESLSVQQHGRWKSDAFKRYTRYTKTTGRKLTSKMFKGGITY</sequence>
<dbReference type="GO" id="GO:0006310">
    <property type="term" value="P:DNA recombination"/>
    <property type="evidence" value="ECO:0007669"/>
    <property type="project" value="UniProtKB-KW"/>
</dbReference>
<protein>
    <recommendedName>
        <fullName evidence="4">Tyr recombinase domain-containing protein</fullName>
    </recommendedName>
</protein>
<gene>
    <name evidence="2" type="ORF">PHPALM_20497</name>
</gene>
<evidence type="ECO:0008006" key="4">
    <source>
        <dbReference type="Google" id="ProtNLM"/>
    </source>
</evidence>
<dbReference type="InterPro" id="IPR013762">
    <property type="entry name" value="Integrase-like_cat_sf"/>
</dbReference>
<dbReference type="GO" id="GO:0003677">
    <property type="term" value="F:DNA binding"/>
    <property type="evidence" value="ECO:0007669"/>
    <property type="project" value="InterPro"/>
</dbReference>
<dbReference type="SUPFAM" id="SSF56349">
    <property type="entry name" value="DNA breaking-rejoining enzymes"/>
    <property type="match status" value="1"/>
</dbReference>
<organism evidence="2 3">
    <name type="scientific">Phytophthora palmivora</name>
    <dbReference type="NCBI Taxonomy" id="4796"/>
    <lineage>
        <taxon>Eukaryota</taxon>
        <taxon>Sar</taxon>
        <taxon>Stramenopiles</taxon>
        <taxon>Oomycota</taxon>
        <taxon>Peronosporomycetes</taxon>
        <taxon>Peronosporales</taxon>
        <taxon>Peronosporaceae</taxon>
        <taxon>Phytophthora</taxon>
    </lineage>
</organism>
<dbReference type="GO" id="GO:0015074">
    <property type="term" value="P:DNA integration"/>
    <property type="evidence" value="ECO:0007669"/>
    <property type="project" value="InterPro"/>
</dbReference>
<dbReference type="InterPro" id="IPR011010">
    <property type="entry name" value="DNA_brk_join_enz"/>
</dbReference>
<dbReference type="PANTHER" id="PTHR33050">
    <property type="entry name" value="REVERSE TRANSCRIPTASE DOMAIN-CONTAINING PROTEIN"/>
    <property type="match status" value="1"/>
</dbReference>
<dbReference type="AlphaFoldDB" id="A0A2P4XER0"/>
<evidence type="ECO:0000313" key="2">
    <source>
        <dbReference type="EMBL" id="POM64035.1"/>
    </source>
</evidence>
<proteinExistence type="predicted"/>
<dbReference type="Gene3D" id="1.10.443.10">
    <property type="entry name" value="Intergrase catalytic core"/>
    <property type="match status" value="1"/>
</dbReference>
<dbReference type="OrthoDB" id="129365at2759"/>
<name>A0A2P4XER0_9STRA</name>
<evidence type="ECO:0000256" key="1">
    <source>
        <dbReference type="ARBA" id="ARBA00023172"/>
    </source>
</evidence>
<dbReference type="PANTHER" id="PTHR33050:SF7">
    <property type="entry name" value="RIBONUCLEASE H"/>
    <property type="match status" value="1"/>
</dbReference>
<dbReference type="EMBL" id="NCKW01011214">
    <property type="protein sequence ID" value="POM64035.1"/>
    <property type="molecule type" value="Genomic_DNA"/>
</dbReference>
<keyword evidence="1" id="KW-0233">DNA recombination</keyword>
<dbReference type="SUPFAM" id="SSF56672">
    <property type="entry name" value="DNA/RNA polymerases"/>
    <property type="match status" value="1"/>
</dbReference>
<dbReference type="Proteomes" id="UP000237271">
    <property type="component" value="Unassembled WGS sequence"/>
</dbReference>
<dbReference type="InterPro" id="IPR043502">
    <property type="entry name" value="DNA/RNA_pol_sf"/>
</dbReference>
<reference evidence="2 3" key="1">
    <citation type="journal article" date="2017" name="Genome Biol. Evol.">
        <title>Phytophthora megakarya and P. palmivora, closely related causal agents of cacao black pod rot, underwent increases in genome sizes and gene numbers by different mechanisms.</title>
        <authorList>
            <person name="Ali S.S."/>
            <person name="Shao J."/>
            <person name="Lary D.J."/>
            <person name="Kronmiller B."/>
            <person name="Shen D."/>
            <person name="Strem M.D."/>
            <person name="Amoako-Attah I."/>
            <person name="Akrofi A.Y."/>
            <person name="Begoude B.A."/>
            <person name="Ten Hoopen G.M."/>
            <person name="Coulibaly K."/>
            <person name="Kebe B.I."/>
            <person name="Melnick R.L."/>
            <person name="Guiltinan M.J."/>
            <person name="Tyler B.M."/>
            <person name="Meinhardt L.W."/>
            <person name="Bailey B.A."/>
        </authorList>
    </citation>
    <scope>NUCLEOTIDE SEQUENCE [LARGE SCALE GENOMIC DNA]</scope>
    <source>
        <strain evidence="3">sbr112.9</strain>
    </source>
</reference>
<evidence type="ECO:0000313" key="3">
    <source>
        <dbReference type="Proteomes" id="UP000237271"/>
    </source>
</evidence>
<accession>A0A2P4XER0</accession>